<dbReference type="InterPro" id="IPR029071">
    <property type="entry name" value="Ubiquitin-like_domsf"/>
</dbReference>
<dbReference type="InterPro" id="IPR000626">
    <property type="entry name" value="Ubiquitin-like_dom"/>
</dbReference>
<evidence type="ECO:0000313" key="3">
    <source>
        <dbReference type="Proteomes" id="UP000233524"/>
    </source>
</evidence>
<comment type="caution">
    <text evidence="2">The sequence shown here is derived from an EMBL/GenBank/DDBJ whole genome shotgun (WGS) entry which is preliminary data.</text>
</comment>
<dbReference type="FunFam" id="3.10.20.90:FF:000155">
    <property type="entry name" value="Ubiquitin-like protein SMT3"/>
    <property type="match status" value="1"/>
</dbReference>
<accession>A0A2N3NHD7</accession>
<dbReference type="CDD" id="cd16116">
    <property type="entry name" value="Ubl_Smt3_like"/>
    <property type="match status" value="1"/>
</dbReference>
<dbReference type="InParanoid" id="A0A2N3NHD7"/>
<feature type="domain" description="Ubiquitin-like" evidence="1">
    <location>
        <begin position="18"/>
        <end position="94"/>
    </location>
</feature>
<dbReference type="Pfam" id="PF11976">
    <property type="entry name" value="Rad60-SLD"/>
    <property type="match status" value="1"/>
</dbReference>
<reference evidence="2 3" key="1">
    <citation type="journal article" date="2017" name="G3 (Bethesda)">
        <title>First Draft Genome Sequence of the Pathogenic Fungus Lomentospora prolificans (Formerly Scedosporium prolificans).</title>
        <authorList>
            <person name="Luo R."/>
            <person name="Zimin A."/>
            <person name="Workman R."/>
            <person name="Fan Y."/>
            <person name="Pertea G."/>
            <person name="Grossman N."/>
            <person name="Wear M.P."/>
            <person name="Jia B."/>
            <person name="Miller H."/>
            <person name="Casadevall A."/>
            <person name="Timp W."/>
            <person name="Zhang S.X."/>
            <person name="Salzberg S.L."/>
        </authorList>
    </citation>
    <scope>NUCLEOTIDE SEQUENCE [LARGE SCALE GENOMIC DNA]</scope>
    <source>
        <strain evidence="2 3">JHH-5317</strain>
    </source>
</reference>
<dbReference type="STRING" id="41688.A0A2N3NHD7"/>
<sequence>MSEHENNGNPTDAPSVTEHLNIKVTDNNNEVFFKIKRSTKLEKLMSAFCDRQGKNMASVRFLFEGQRVQATDTPDTLEMQDGDTLEVHQEQVGGGGYLGLR</sequence>
<dbReference type="PANTHER" id="PTHR10562">
    <property type="entry name" value="SMALL UBIQUITIN-RELATED MODIFIER"/>
    <property type="match status" value="1"/>
</dbReference>
<proteinExistence type="predicted"/>
<evidence type="ECO:0000313" key="2">
    <source>
        <dbReference type="EMBL" id="PKS11843.1"/>
    </source>
</evidence>
<dbReference type="FunCoup" id="A0A2N3NHD7">
    <property type="interactions" value="1071"/>
</dbReference>
<dbReference type="Proteomes" id="UP000233524">
    <property type="component" value="Unassembled WGS sequence"/>
</dbReference>
<dbReference type="VEuPathDB" id="FungiDB:jhhlp_001137"/>
<keyword evidence="3" id="KW-1185">Reference proteome</keyword>
<protein>
    <recommendedName>
        <fullName evidence="1">Ubiquitin-like domain-containing protein</fullName>
    </recommendedName>
</protein>
<name>A0A2N3NHD7_9PEZI</name>
<organism evidence="2 3">
    <name type="scientific">Lomentospora prolificans</name>
    <dbReference type="NCBI Taxonomy" id="41688"/>
    <lineage>
        <taxon>Eukaryota</taxon>
        <taxon>Fungi</taxon>
        <taxon>Dikarya</taxon>
        <taxon>Ascomycota</taxon>
        <taxon>Pezizomycotina</taxon>
        <taxon>Sordariomycetes</taxon>
        <taxon>Hypocreomycetidae</taxon>
        <taxon>Microascales</taxon>
        <taxon>Microascaceae</taxon>
        <taxon>Lomentospora</taxon>
    </lineage>
</organism>
<dbReference type="EMBL" id="NLAX01000004">
    <property type="protein sequence ID" value="PKS11843.1"/>
    <property type="molecule type" value="Genomic_DNA"/>
</dbReference>
<dbReference type="Gene3D" id="3.10.20.90">
    <property type="entry name" value="Phosphatidylinositol 3-kinase Catalytic Subunit, Chain A, domain 1"/>
    <property type="match status" value="1"/>
</dbReference>
<dbReference type="InterPro" id="IPR022617">
    <property type="entry name" value="Rad60/SUMO-like_dom"/>
</dbReference>
<dbReference type="SMART" id="SM00213">
    <property type="entry name" value="UBQ"/>
    <property type="match status" value="1"/>
</dbReference>
<evidence type="ECO:0000259" key="1">
    <source>
        <dbReference type="PROSITE" id="PS50053"/>
    </source>
</evidence>
<dbReference type="AlphaFoldDB" id="A0A2N3NHD7"/>
<gene>
    <name evidence="2" type="ORF">jhhlp_001137</name>
</gene>
<dbReference type="OrthoDB" id="442921at2759"/>
<dbReference type="SUPFAM" id="SSF54236">
    <property type="entry name" value="Ubiquitin-like"/>
    <property type="match status" value="1"/>
</dbReference>
<dbReference type="PROSITE" id="PS50053">
    <property type="entry name" value="UBIQUITIN_2"/>
    <property type="match status" value="1"/>
</dbReference>